<protein>
    <recommendedName>
        <fullName evidence="6">Pentatricopeptide repeat-containing protein</fullName>
    </recommendedName>
</protein>
<evidence type="ECO:0000313" key="5">
    <source>
        <dbReference type="Proteomes" id="UP000479710"/>
    </source>
</evidence>
<dbReference type="OrthoDB" id="1487410at2759"/>
<evidence type="ECO:0000256" key="1">
    <source>
        <dbReference type="ARBA" id="ARBA00022737"/>
    </source>
</evidence>
<dbReference type="Pfam" id="PF13041">
    <property type="entry name" value="PPR_2"/>
    <property type="match status" value="1"/>
</dbReference>
<accession>A0A6G1D0K9</accession>
<gene>
    <name evidence="4" type="ORF">E2562_008892</name>
</gene>
<keyword evidence="2" id="KW-0809">Transit peptide</keyword>
<dbReference type="PANTHER" id="PTHR47926">
    <property type="entry name" value="PENTATRICOPEPTIDE REPEAT-CONTAINING PROTEIN"/>
    <property type="match status" value="1"/>
</dbReference>
<dbReference type="PROSITE" id="PS51375">
    <property type="entry name" value="PPR"/>
    <property type="match status" value="1"/>
</dbReference>
<comment type="caution">
    <text evidence="4">The sequence shown here is derived from an EMBL/GenBank/DDBJ whole genome shotgun (WGS) entry which is preliminary data.</text>
</comment>
<feature type="repeat" description="PPR" evidence="3">
    <location>
        <begin position="97"/>
        <end position="131"/>
    </location>
</feature>
<keyword evidence="1" id="KW-0677">Repeat</keyword>
<evidence type="ECO:0000256" key="3">
    <source>
        <dbReference type="PROSITE-ProRule" id="PRU00708"/>
    </source>
</evidence>
<sequence length="137" mass="14938">MHASVVPQSSVPASLPAALKSCTTLGLCTLAASLHALAICSSAFADRFITNALLNLYIKLPGFHHSFGTDEPSGEGGLESAAFESMRKVFDEILERDVVSWNTLILGCAENKRHHESLSMVREMWRDGFKPDSFTLL</sequence>
<dbReference type="Gene3D" id="1.25.40.10">
    <property type="entry name" value="Tetratricopeptide repeat domain"/>
    <property type="match status" value="1"/>
</dbReference>
<keyword evidence="5" id="KW-1185">Reference proteome</keyword>
<dbReference type="InterPro" id="IPR011990">
    <property type="entry name" value="TPR-like_helical_dom_sf"/>
</dbReference>
<dbReference type="InterPro" id="IPR002885">
    <property type="entry name" value="PPR_rpt"/>
</dbReference>
<dbReference type="EMBL" id="SPHZ02000007">
    <property type="protein sequence ID" value="KAF0905857.1"/>
    <property type="molecule type" value="Genomic_DNA"/>
</dbReference>
<evidence type="ECO:0000313" key="4">
    <source>
        <dbReference type="EMBL" id="KAF0905857.1"/>
    </source>
</evidence>
<dbReference type="Proteomes" id="UP000479710">
    <property type="component" value="Unassembled WGS sequence"/>
</dbReference>
<dbReference type="GO" id="GO:0003723">
    <property type="term" value="F:RNA binding"/>
    <property type="evidence" value="ECO:0007669"/>
    <property type="project" value="InterPro"/>
</dbReference>
<dbReference type="GO" id="GO:0009451">
    <property type="term" value="P:RNA modification"/>
    <property type="evidence" value="ECO:0007669"/>
    <property type="project" value="InterPro"/>
</dbReference>
<dbReference type="AlphaFoldDB" id="A0A6G1D0K9"/>
<dbReference type="InterPro" id="IPR046960">
    <property type="entry name" value="PPR_At4g14850-like_plant"/>
</dbReference>
<organism evidence="4 5">
    <name type="scientific">Oryza meyeriana var. granulata</name>
    <dbReference type="NCBI Taxonomy" id="110450"/>
    <lineage>
        <taxon>Eukaryota</taxon>
        <taxon>Viridiplantae</taxon>
        <taxon>Streptophyta</taxon>
        <taxon>Embryophyta</taxon>
        <taxon>Tracheophyta</taxon>
        <taxon>Spermatophyta</taxon>
        <taxon>Magnoliopsida</taxon>
        <taxon>Liliopsida</taxon>
        <taxon>Poales</taxon>
        <taxon>Poaceae</taxon>
        <taxon>BOP clade</taxon>
        <taxon>Oryzoideae</taxon>
        <taxon>Oryzeae</taxon>
        <taxon>Oryzinae</taxon>
        <taxon>Oryza</taxon>
        <taxon>Oryza meyeriana</taxon>
    </lineage>
</organism>
<reference evidence="4 5" key="1">
    <citation type="submission" date="2019-11" db="EMBL/GenBank/DDBJ databases">
        <title>Whole genome sequence of Oryza granulata.</title>
        <authorList>
            <person name="Li W."/>
        </authorList>
    </citation>
    <scope>NUCLEOTIDE SEQUENCE [LARGE SCALE GENOMIC DNA]</scope>
    <source>
        <strain evidence="5">cv. Menghai</strain>
        <tissue evidence="4">Leaf</tissue>
    </source>
</reference>
<evidence type="ECO:0000256" key="2">
    <source>
        <dbReference type="ARBA" id="ARBA00022946"/>
    </source>
</evidence>
<name>A0A6G1D0K9_9ORYZ</name>
<evidence type="ECO:0008006" key="6">
    <source>
        <dbReference type="Google" id="ProtNLM"/>
    </source>
</evidence>
<dbReference type="NCBIfam" id="TIGR00756">
    <property type="entry name" value="PPR"/>
    <property type="match status" value="1"/>
</dbReference>
<proteinExistence type="predicted"/>